<evidence type="ECO:0000256" key="10">
    <source>
        <dbReference type="ARBA" id="ARBA00032015"/>
    </source>
</evidence>
<feature type="domain" description="Mediator complex subunit Med16 N-terminal" evidence="12">
    <location>
        <begin position="123"/>
        <end position="385"/>
    </location>
</feature>
<comment type="subcellular location">
    <subcellularLocation>
        <location evidence="1 11">Nucleus</location>
    </subcellularLocation>
</comment>
<evidence type="ECO:0000256" key="4">
    <source>
        <dbReference type="ARBA" id="ARBA00022574"/>
    </source>
</evidence>
<name>A0A1B6CD61_9HEMI</name>
<dbReference type="GO" id="GO:0045893">
    <property type="term" value="P:positive regulation of DNA-templated transcription"/>
    <property type="evidence" value="ECO:0007669"/>
    <property type="project" value="TreeGrafter"/>
</dbReference>
<keyword evidence="8 11" id="KW-0804">Transcription</keyword>
<keyword evidence="4" id="KW-0853">WD repeat</keyword>
<keyword evidence="9 11" id="KW-0539">Nucleus</keyword>
<protein>
    <recommendedName>
        <fullName evidence="3 11">Mediator of RNA polymerase II transcription subunit 16</fullName>
    </recommendedName>
    <alternativeName>
        <fullName evidence="10 11">Mediator complex subunit 16</fullName>
    </alternativeName>
</protein>
<comment type="function">
    <text evidence="11">Component of the Mediator complex, a coactivator involved in the regulated transcription of nearly all RNA polymerase II-dependent genes. Mediator functions as a bridge to convey information from gene-specific regulatory proteins to the basal RNA polymerase II transcription machinery. Mediator is recruited to promoters by direct interactions with regulatory proteins and serves as a scaffold for the assembly of a functional preinitiation complex with RNA polymerase II and the general transcription factors.</text>
</comment>
<dbReference type="InterPro" id="IPR048616">
    <property type="entry name" value="MED16_bridge"/>
</dbReference>
<dbReference type="InterPro" id="IPR036322">
    <property type="entry name" value="WD40_repeat_dom_sf"/>
</dbReference>
<gene>
    <name evidence="11" type="primary">MED16</name>
    <name evidence="15" type="ORF">g.20770</name>
</gene>
<dbReference type="PANTHER" id="PTHR13224">
    <property type="entry name" value="THYROID HORMONE RECEPTOR-ASSOCIATED PROTEIN-RELATED"/>
    <property type="match status" value="1"/>
</dbReference>
<dbReference type="Pfam" id="PF20719">
    <property type="entry name" value="Med16_C"/>
    <property type="match status" value="1"/>
</dbReference>
<evidence type="ECO:0000256" key="2">
    <source>
        <dbReference type="ARBA" id="ARBA00006543"/>
    </source>
</evidence>
<organism evidence="15">
    <name type="scientific">Clastoptera arizonana</name>
    <name type="common">Arizona spittle bug</name>
    <dbReference type="NCBI Taxonomy" id="38151"/>
    <lineage>
        <taxon>Eukaryota</taxon>
        <taxon>Metazoa</taxon>
        <taxon>Ecdysozoa</taxon>
        <taxon>Arthropoda</taxon>
        <taxon>Hexapoda</taxon>
        <taxon>Insecta</taxon>
        <taxon>Pterygota</taxon>
        <taxon>Neoptera</taxon>
        <taxon>Paraneoptera</taxon>
        <taxon>Hemiptera</taxon>
        <taxon>Auchenorrhyncha</taxon>
        <taxon>Cercopoidea</taxon>
        <taxon>Clastopteridae</taxon>
        <taxon>Clastoptera</taxon>
    </lineage>
</organism>
<evidence type="ECO:0000259" key="14">
    <source>
        <dbReference type="Pfam" id="PF20719"/>
    </source>
</evidence>
<sequence>MELLYALHRKHNTNTKNSFDYDSLNECDTICSISSQNIVAFTTRTELDDFSAKTWGSHVYVADLNIPWYSHKVISNQGVVTTLEWDLAGYKLLIGDSFGTVSIWTLKEHVLNDWICLGITNFVGETILGGAFFHNGKKITLVAEKKDSPLYSEKFSHVRFAPSLRQFGNRAVEGCIVISTTGMIGALAIPKEGSGHPLITSTDSLGSTRHRITAVDICYGKNGQLLVAVSSGSVQRPIQCYRVSVKRCDEKCVITSQALPSFFMLASTAADQHYHTITQLKFMVREDADTLVVAANGDTGALFEVWELREKPLSVHKLFQTKGQSTEPVKTVLWQHQSQFQANAPVTCITTQKMSVPPPLYVIMVLSDGTIHCLTRDSLKQVASAWMSLSCDVKHQRMSINIAAMDLTWLGGALVAADTQGQLYVYRLLPIAEQGSQLNVPLATTLLEYCLITGLDWWDILISLRHSIIDAVCERLTENFNRQPPQVQQFHYVTYLSLKSALYRLIPSGQTKAADLTALLMLHSVATAFKSLLRPSDLASHDKGPAESLQAVASESITDVDKVLLNLEAKEFTVEPSNLQSLHQLIQWVADLALNLLSRLPEQRKFSPGYELIRDFKAVNSVRELVVIIRIWGLLRANCLPVFVRSAENMDVLAVLFKLLSRLVQLQEPDEALIDECYLLRSQVMIPPLNTATPITAITSPELFRQSLPIHLEYNVEPDCLLYIPDLNPAEGAMATDQTVDTIRHIYLGHQPLVVKQCCRCGGKAQLQSCTRTAAIRAWDQRWVRACRCGGHWRVHKFS</sequence>
<dbReference type="SUPFAM" id="SSF50978">
    <property type="entry name" value="WD40 repeat-like"/>
    <property type="match status" value="1"/>
</dbReference>
<keyword evidence="5" id="KW-0677">Repeat</keyword>
<dbReference type="AlphaFoldDB" id="A0A1B6CD61"/>
<dbReference type="Pfam" id="PF11635">
    <property type="entry name" value="Med16_N"/>
    <property type="match status" value="1"/>
</dbReference>
<evidence type="ECO:0000256" key="11">
    <source>
        <dbReference type="RuleBase" id="RU364149"/>
    </source>
</evidence>
<dbReference type="InterPro" id="IPR048338">
    <property type="entry name" value="Mediator_Med16"/>
</dbReference>
<proteinExistence type="inferred from homology"/>
<evidence type="ECO:0000256" key="9">
    <source>
        <dbReference type="ARBA" id="ARBA00023242"/>
    </source>
</evidence>
<evidence type="ECO:0000259" key="13">
    <source>
        <dbReference type="Pfam" id="PF20718"/>
    </source>
</evidence>
<dbReference type="InterPro" id="IPR048339">
    <property type="entry name" value="Mediator_Med16_C"/>
</dbReference>
<comment type="similarity">
    <text evidence="2 11">Belongs to the Mediator complex subunit 16 family.</text>
</comment>
<dbReference type="Pfam" id="PF20718">
    <property type="entry name" value="Med16_bridge"/>
    <property type="match status" value="1"/>
</dbReference>
<evidence type="ECO:0000256" key="7">
    <source>
        <dbReference type="ARBA" id="ARBA00023159"/>
    </source>
</evidence>
<evidence type="ECO:0000256" key="6">
    <source>
        <dbReference type="ARBA" id="ARBA00023015"/>
    </source>
</evidence>
<accession>A0A1B6CD61</accession>
<dbReference type="PANTHER" id="PTHR13224:SF6">
    <property type="entry name" value="MEDIATOR OF RNA POLYMERASE II TRANSCRIPTION SUBUNIT 16"/>
    <property type="match status" value="1"/>
</dbReference>
<feature type="domain" description="Mediator of RNA polymerase II transcription subunit 16 central helical bridge" evidence="13">
    <location>
        <begin position="446"/>
        <end position="632"/>
    </location>
</feature>
<evidence type="ECO:0000256" key="8">
    <source>
        <dbReference type="ARBA" id="ARBA00023163"/>
    </source>
</evidence>
<evidence type="ECO:0000256" key="1">
    <source>
        <dbReference type="ARBA" id="ARBA00004123"/>
    </source>
</evidence>
<keyword evidence="7 11" id="KW-0010">Activator</keyword>
<evidence type="ECO:0000313" key="15">
    <source>
        <dbReference type="EMBL" id="JAS11220.1"/>
    </source>
</evidence>
<dbReference type="EMBL" id="GEDC01026078">
    <property type="protein sequence ID" value="JAS11220.1"/>
    <property type="molecule type" value="Transcribed_RNA"/>
</dbReference>
<evidence type="ECO:0000259" key="12">
    <source>
        <dbReference type="Pfam" id="PF11635"/>
    </source>
</evidence>
<dbReference type="InterPro" id="IPR021665">
    <property type="entry name" value="Mediator_Med16_N"/>
</dbReference>
<evidence type="ECO:0000256" key="3">
    <source>
        <dbReference type="ARBA" id="ARBA00019614"/>
    </source>
</evidence>
<reference evidence="15" key="1">
    <citation type="submission" date="2015-12" db="EMBL/GenBank/DDBJ databases">
        <title>De novo transcriptome assembly of four potential Pierce s Disease insect vectors from Arizona vineyards.</title>
        <authorList>
            <person name="Tassone E.E."/>
        </authorList>
    </citation>
    <scope>NUCLEOTIDE SEQUENCE</scope>
</reference>
<evidence type="ECO:0000256" key="5">
    <source>
        <dbReference type="ARBA" id="ARBA00022737"/>
    </source>
</evidence>
<comment type="subunit">
    <text evidence="11">Component of the Mediator complex.</text>
</comment>
<dbReference type="GO" id="GO:0016592">
    <property type="term" value="C:mediator complex"/>
    <property type="evidence" value="ECO:0007669"/>
    <property type="project" value="InterPro"/>
</dbReference>
<keyword evidence="6 11" id="KW-0805">Transcription regulation</keyword>
<feature type="domain" description="Mediator complex subunit 16 C-terminal" evidence="14">
    <location>
        <begin position="731"/>
        <end position="794"/>
    </location>
</feature>